<evidence type="ECO:0000313" key="2">
    <source>
        <dbReference type="EMBL" id="KAF8393869.1"/>
    </source>
</evidence>
<organism evidence="2 3">
    <name type="scientific">Tetracentron sinense</name>
    <name type="common">Spur-leaf</name>
    <dbReference type="NCBI Taxonomy" id="13715"/>
    <lineage>
        <taxon>Eukaryota</taxon>
        <taxon>Viridiplantae</taxon>
        <taxon>Streptophyta</taxon>
        <taxon>Embryophyta</taxon>
        <taxon>Tracheophyta</taxon>
        <taxon>Spermatophyta</taxon>
        <taxon>Magnoliopsida</taxon>
        <taxon>Trochodendrales</taxon>
        <taxon>Trochodendraceae</taxon>
        <taxon>Tetracentron</taxon>
    </lineage>
</organism>
<protein>
    <submittedName>
        <fullName evidence="2">Uncharacterized protein</fullName>
    </submittedName>
</protein>
<gene>
    <name evidence="2" type="ORF">HHK36_020067</name>
</gene>
<evidence type="ECO:0000313" key="3">
    <source>
        <dbReference type="Proteomes" id="UP000655225"/>
    </source>
</evidence>
<evidence type="ECO:0000256" key="1">
    <source>
        <dbReference type="SAM" id="Phobius"/>
    </source>
</evidence>
<comment type="caution">
    <text evidence="2">The sequence shown here is derived from an EMBL/GenBank/DDBJ whole genome shotgun (WGS) entry which is preliminary data.</text>
</comment>
<keyword evidence="1" id="KW-0472">Membrane</keyword>
<sequence length="104" mass="11724">MVARDVKNNKFSETNPSTVIPNIWVYKNGFLMNPPPTRASISHNKMGHGNLVGIAIGVSIVVITVIAFLLHRKRSDVEFIRRHNDLEVGEMESTGSTREEYLIF</sequence>
<dbReference type="AlphaFoldDB" id="A0A834YR08"/>
<keyword evidence="3" id="KW-1185">Reference proteome</keyword>
<keyword evidence="1" id="KW-1133">Transmembrane helix</keyword>
<reference evidence="2 3" key="1">
    <citation type="submission" date="2020-04" db="EMBL/GenBank/DDBJ databases">
        <title>Plant Genome Project.</title>
        <authorList>
            <person name="Zhang R.-G."/>
        </authorList>
    </citation>
    <scope>NUCLEOTIDE SEQUENCE [LARGE SCALE GENOMIC DNA]</scope>
    <source>
        <strain evidence="2">YNK0</strain>
        <tissue evidence="2">Leaf</tissue>
    </source>
</reference>
<name>A0A834YR08_TETSI</name>
<accession>A0A834YR08</accession>
<keyword evidence="1" id="KW-0812">Transmembrane</keyword>
<proteinExistence type="predicted"/>
<dbReference type="EMBL" id="JABCRI010000014">
    <property type="protein sequence ID" value="KAF8393869.1"/>
    <property type="molecule type" value="Genomic_DNA"/>
</dbReference>
<dbReference type="Proteomes" id="UP000655225">
    <property type="component" value="Unassembled WGS sequence"/>
</dbReference>
<feature type="transmembrane region" description="Helical" evidence="1">
    <location>
        <begin position="51"/>
        <end position="71"/>
    </location>
</feature>